<dbReference type="InterPro" id="IPR036388">
    <property type="entry name" value="WH-like_DNA-bd_sf"/>
</dbReference>
<proteinExistence type="predicted"/>
<gene>
    <name evidence="3" type="ORF">MPEAHAMD_6656</name>
</gene>
<reference evidence="3" key="1">
    <citation type="journal article" date="2016" name="Front. Microbiol.">
        <title>Genome Sequence of the Piezophilic, Mesophilic Sulfate-Reducing Bacterium Desulfovibrio indicus J2T.</title>
        <authorList>
            <person name="Cao J."/>
            <person name="Maignien L."/>
            <person name="Shao Z."/>
            <person name="Alain K."/>
            <person name="Jebbar M."/>
        </authorList>
    </citation>
    <scope>NUCLEOTIDE SEQUENCE</scope>
    <source>
        <strain evidence="3">JCM 32048</strain>
    </source>
</reference>
<protein>
    <recommendedName>
        <fullName evidence="2">HTH marR-type domain-containing protein</fullName>
    </recommendedName>
</protein>
<dbReference type="PANTHER" id="PTHR33164:SF13">
    <property type="entry name" value="4-HYDROXYPHENYLACETATE CATABOLISM PROTEIN"/>
    <property type="match status" value="1"/>
</dbReference>
<evidence type="ECO:0000313" key="3">
    <source>
        <dbReference type="EMBL" id="GJD66458.1"/>
    </source>
</evidence>
<dbReference type="InterPro" id="IPR039422">
    <property type="entry name" value="MarR/SlyA-like"/>
</dbReference>
<dbReference type="PRINTS" id="PR00598">
    <property type="entry name" value="HTHMARR"/>
</dbReference>
<name>A0AA37M7Y9_9HYPH</name>
<dbReference type="SUPFAM" id="SSF46785">
    <property type="entry name" value="Winged helix' DNA-binding domain"/>
    <property type="match status" value="1"/>
</dbReference>
<evidence type="ECO:0000256" key="1">
    <source>
        <dbReference type="SAM" id="MobiDB-lite"/>
    </source>
</evidence>
<dbReference type="AlphaFoldDB" id="A0AA37M7Y9"/>
<organism evidence="3 4">
    <name type="scientific">Methylobacterium frigidaeris</name>
    <dbReference type="NCBI Taxonomy" id="2038277"/>
    <lineage>
        <taxon>Bacteria</taxon>
        <taxon>Pseudomonadati</taxon>
        <taxon>Pseudomonadota</taxon>
        <taxon>Alphaproteobacteria</taxon>
        <taxon>Hyphomicrobiales</taxon>
        <taxon>Methylobacteriaceae</taxon>
        <taxon>Methylobacterium</taxon>
    </lineage>
</organism>
<dbReference type="InterPro" id="IPR036390">
    <property type="entry name" value="WH_DNA-bd_sf"/>
</dbReference>
<evidence type="ECO:0000313" key="4">
    <source>
        <dbReference type="Proteomes" id="UP001055286"/>
    </source>
</evidence>
<dbReference type="InterPro" id="IPR000835">
    <property type="entry name" value="HTH_MarR-typ"/>
</dbReference>
<dbReference type="GO" id="GO:0003700">
    <property type="term" value="F:DNA-binding transcription factor activity"/>
    <property type="evidence" value="ECO:0007669"/>
    <property type="project" value="InterPro"/>
</dbReference>
<dbReference type="EMBL" id="BPQJ01000066">
    <property type="protein sequence ID" value="GJD66458.1"/>
    <property type="molecule type" value="Genomic_DNA"/>
</dbReference>
<dbReference type="PANTHER" id="PTHR33164">
    <property type="entry name" value="TRANSCRIPTIONAL REGULATOR, MARR FAMILY"/>
    <property type="match status" value="1"/>
</dbReference>
<dbReference type="SMART" id="SM00347">
    <property type="entry name" value="HTH_MARR"/>
    <property type="match status" value="1"/>
</dbReference>
<sequence>MTARKRGVTERLTSVCRAPFPGQRTIAVINASKAAPERYDAASQTEAGPLHHEWSRMSQPAQKRSSIRNGTHDQLNNRIFFRLFQLGNVLQRQASSELGVTTVQWAVLGALSQDRYVDGMRFRDLAEYLVVSRQNLDGVLKRLQRDGLIERFADLDDRRSRIVRLTSQGREFWQDLSERIYEFYDQAAAHFKFDERIAFVHYLNELHKDLMKVKLTPSIHQKRLISTDVPD</sequence>
<comment type="caution">
    <text evidence="3">The sequence shown here is derived from an EMBL/GenBank/DDBJ whole genome shotgun (WGS) entry which is preliminary data.</text>
</comment>
<dbReference type="Gene3D" id="1.10.10.10">
    <property type="entry name" value="Winged helix-like DNA-binding domain superfamily/Winged helix DNA-binding domain"/>
    <property type="match status" value="1"/>
</dbReference>
<keyword evidence="4" id="KW-1185">Reference proteome</keyword>
<evidence type="ECO:0000259" key="2">
    <source>
        <dbReference type="PROSITE" id="PS50995"/>
    </source>
</evidence>
<dbReference type="Pfam" id="PF12802">
    <property type="entry name" value="MarR_2"/>
    <property type="match status" value="1"/>
</dbReference>
<feature type="region of interest" description="Disordered" evidence="1">
    <location>
        <begin position="42"/>
        <end position="69"/>
    </location>
</feature>
<dbReference type="PROSITE" id="PS50995">
    <property type="entry name" value="HTH_MARR_2"/>
    <property type="match status" value="1"/>
</dbReference>
<dbReference type="Proteomes" id="UP001055286">
    <property type="component" value="Unassembled WGS sequence"/>
</dbReference>
<reference evidence="3" key="2">
    <citation type="submission" date="2021-08" db="EMBL/GenBank/DDBJ databases">
        <authorList>
            <person name="Tani A."/>
            <person name="Ola A."/>
            <person name="Ogura Y."/>
            <person name="Katsura K."/>
            <person name="Hayashi T."/>
        </authorList>
    </citation>
    <scope>NUCLEOTIDE SEQUENCE</scope>
    <source>
        <strain evidence="3">JCM 32048</strain>
    </source>
</reference>
<feature type="compositionally biased region" description="Polar residues" evidence="1">
    <location>
        <begin position="56"/>
        <end position="69"/>
    </location>
</feature>
<dbReference type="GO" id="GO:0006950">
    <property type="term" value="P:response to stress"/>
    <property type="evidence" value="ECO:0007669"/>
    <property type="project" value="TreeGrafter"/>
</dbReference>
<feature type="domain" description="HTH marR-type" evidence="2">
    <location>
        <begin position="76"/>
        <end position="208"/>
    </location>
</feature>
<accession>A0AA37M7Y9</accession>
<dbReference type="RefSeq" id="WP_238193497.1">
    <property type="nucleotide sequence ID" value="NZ_BPQJ01000066.1"/>
</dbReference>